<keyword evidence="2" id="KW-0812">Transmembrane</keyword>
<evidence type="ECO:0000256" key="2">
    <source>
        <dbReference type="SAM" id="Phobius"/>
    </source>
</evidence>
<organism evidence="3 4">
    <name type="scientific">Nocardioides lentus</name>
    <dbReference type="NCBI Taxonomy" id="338077"/>
    <lineage>
        <taxon>Bacteria</taxon>
        <taxon>Bacillati</taxon>
        <taxon>Actinomycetota</taxon>
        <taxon>Actinomycetes</taxon>
        <taxon>Propionibacteriales</taxon>
        <taxon>Nocardioidaceae</taxon>
        <taxon>Nocardioides</taxon>
    </lineage>
</organism>
<accession>A0ABN2P2J5</accession>
<dbReference type="Pfam" id="PF11298">
    <property type="entry name" value="DUF3099"/>
    <property type="match status" value="1"/>
</dbReference>
<feature type="region of interest" description="Disordered" evidence="1">
    <location>
        <begin position="1"/>
        <end position="28"/>
    </location>
</feature>
<dbReference type="InterPro" id="IPR021449">
    <property type="entry name" value="DUF3099"/>
</dbReference>
<keyword evidence="4" id="KW-1185">Reference proteome</keyword>
<evidence type="ECO:0000313" key="3">
    <source>
        <dbReference type="EMBL" id="GAA1909909.1"/>
    </source>
</evidence>
<sequence>MAGLQKRSDANAVRITTAAGDPREDQRRRQRNYLASMSLRTVCFVGALVVTGPFRWVLVAGAIFLPYVAVVLANAVTRREDDFVLSPFSPDTPELTAGPSHEGGSATR</sequence>
<evidence type="ECO:0008006" key="5">
    <source>
        <dbReference type="Google" id="ProtNLM"/>
    </source>
</evidence>
<keyword evidence="2" id="KW-0472">Membrane</keyword>
<gene>
    <name evidence="3" type="ORF">GCM10009737_09110</name>
</gene>
<protein>
    <recommendedName>
        <fullName evidence="5">DUF3099 domain-containing protein</fullName>
    </recommendedName>
</protein>
<feature type="region of interest" description="Disordered" evidence="1">
    <location>
        <begin position="87"/>
        <end position="108"/>
    </location>
</feature>
<evidence type="ECO:0000313" key="4">
    <source>
        <dbReference type="Proteomes" id="UP001501612"/>
    </source>
</evidence>
<keyword evidence="2" id="KW-1133">Transmembrane helix</keyword>
<proteinExistence type="predicted"/>
<dbReference type="Proteomes" id="UP001501612">
    <property type="component" value="Unassembled WGS sequence"/>
</dbReference>
<feature type="transmembrane region" description="Helical" evidence="2">
    <location>
        <begin position="33"/>
        <end position="50"/>
    </location>
</feature>
<evidence type="ECO:0000256" key="1">
    <source>
        <dbReference type="SAM" id="MobiDB-lite"/>
    </source>
</evidence>
<comment type="caution">
    <text evidence="3">The sequence shown here is derived from an EMBL/GenBank/DDBJ whole genome shotgun (WGS) entry which is preliminary data.</text>
</comment>
<dbReference type="EMBL" id="BAAAMY010000002">
    <property type="protein sequence ID" value="GAA1909909.1"/>
    <property type="molecule type" value="Genomic_DNA"/>
</dbReference>
<feature type="transmembrane region" description="Helical" evidence="2">
    <location>
        <begin position="56"/>
        <end position="76"/>
    </location>
</feature>
<name>A0ABN2P2J5_9ACTN</name>
<dbReference type="RefSeq" id="WP_344004369.1">
    <property type="nucleotide sequence ID" value="NZ_BAAAMY010000002.1"/>
</dbReference>
<reference evidence="3 4" key="1">
    <citation type="journal article" date="2019" name="Int. J. Syst. Evol. Microbiol.">
        <title>The Global Catalogue of Microorganisms (GCM) 10K type strain sequencing project: providing services to taxonomists for standard genome sequencing and annotation.</title>
        <authorList>
            <consortium name="The Broad Institute Genomics Platform"/>
            <consortium name="The Broad Institute Genome Sequencing Center for Infectious Disease"/>
            <person name="Wu L."/>
            <person name="Ma J."/>
        </authorList>
    </citation>
    <scope>NUCLEOTIDE SEQUENCE [LARGE SCALE GENOMIC DNA]</scope>
    <source>
        <strain evidence="3 4">JCM 14046</strain>
    </source>
</reference>